<dbReference type="eggNOG" id="COG3642">
    <property type="taxonomic scope" value="Bacteria"/>
</dbReference>
<keyword evidence="2" id="KW-0808">Transferase</keyword>
<dbReference type="AlphaFoldDB" id="A0A142G2I9"/>
<gene>
    <name evidence="1" type="ORF">ACT75_10220</name>
    <name evidence="2" type="ORF">FXB79_03660</name>
</gene>
<dbReference type="InterPro" id="IPR011009">
    <property type="entry name" value="Kinase-like_dom_sf"/>
</dbReference>
<reference evidence="1 3" key="1">
    <citation type="submission" date="2015-10" db="EMBL/GenBank/DDBJ databases">
        <title>Tn-seq of a polymicrobial infection.</title>
        <authorList>
            <person name="Stacy A."/>
            <person name="Rumbaugh K.P."/>
            <person name="Whiteley M."/>
        </authorList>
    </citation>
    <scope>NUCLEOTIDE SEQUENCE [LARGE SCALE GENOMIC DNA]</scope>
    <source>
        <strain evidence="1 3">624</strain>
    </source>
</reference>
<dbReference type="KEGG" id="aact:ACT75_10220"/>
<dbReference type="Pfam" id="PF06293">
    <property type="entry name" value="Kdo"/>
    <property type="match status" value="1"/>
</dbReference>
<name>A0A142G2I9_AGGAC</name>
<evidence type="ECO:0000313" key="2">
    <source>
        <dbReference type="EMBL" id="TYA39408.1"/>
    </source>
</evidence>
<evidence type="ECO:0000313" key="4">
    <source>
        <dbReference type="Proteomes" id="UP000323012"/>
    </source>
</evidence>
<accession>A0A142G2I9</accession>
<dbReference type="Proteomes" id="UP000072236">
    <property type="component" value="Chromosome"/>
</dbReference>
<proteinExistence type="predicted"/>
<dbReference type="SUPFAM" id="SSF56112">
    <property type="entry name" value="Protein kinase-like (PK-like)"/>
    <property type="match status" value="1"/>
</dbReference>
<dbReference type="EMBL" id="CP012959">
    <property type="protein sequence ID" value="AMQ94869.1"/>
    <property type="molecule type" value="Genomic_DNA"/>
</dbReference>
<evidence type="ECO:0000313" key="1">
    <source>
        <dbReference type="EMBL" id="AMQ94869.1"/>
    </source>
</evidence>
<dbReference type="Proteomes" id="UP000323012">
    <property type="component" value="Unassembled WGS sequence"/>
</dbReference>
<reference evidence="2 4" key="2">
    <citation type="submission" date="2019-08" db="EMBL/GenBank/DDBJ databases">
        <title>Whole genome sequencing of Aggregatibacter actinomycetemcomitans cultured from blood stream infections in Denmark reveals a novel phylogenetic lineage expressing serotype a membrane O polysaccharide.</title>
        <authorList>
            <person name="Nedergaard S."/>
            <person name="Kobel C.M."/>
            <person name="Nielsen M.B."/>
            <person name="Moeller R.T."/>
            <person name="Jensen A.B."/>
            <person name="Noerskov-Lauritsen N."/>
        </authorList>
    </citation>
    <scope>NUCLEOTIDE SEQUENCE [LARGE SCALE GENOMIC DNA]</scope>
    <source>
        <strain evidence="2 4">PN_563</strain>
    </source>
</reference>
<dbReference type="GO" id="GO:0016301">
    <property type="term" value="F:kinase activity"/>
    <property type="evidence" value="ECO:0007669"/>
    <property type="project" value="UniProtKB-KW"/>
</dbReference>
<evidence type="ECO:0000313" key="3">
    <source>
        <dbReference type="Proteomes" id="UP000072236"/>
    </source>
</evidence>
<protein>
    <submittedName>
        <fullName evidence="2">Protein kinase family protein</fullName>
    </submittedName>
</protein>
<dbReference type="EMBL" id="VSED01000006">
    <property type="protein sequence ID" value="TYA39408.1"/>
    <property type="molecule type" value="Genomic_DNA"/>
</dbReference>
<dbReference type="SMR" id="A0A142G2I9"/>
<dbReference type="RefSeq" id="WP_005542416.1">
    <property type="nucleotide sequence ID" value="NZ_CP012959.1"/>
</dbReference>
<organism evidence="2 4">
    <name type="scientific">Aggregatibacter actinomycetemcomitans</name>
    <name type="common">Actinobacillus actinomycetemcomitans</name>
    <name type="synonym">Haemophilus actinomycetemcomitans</name>
    <dbReference type="NCBI Taxonomy" id="714"/>
    <lineage>
        <taxon>Bacteria</taxon>
        <taxon>Pseudomonadati</taxon>
        <taxon>Pseudomonadota</taxon>
        <taxon>Gammaproteobacteria</taxon>
        <taxon>Pasteurellales</taxon>
        <taxon>Pasteurellaceae</taxon>
        <taxon>Aggregatibacter</taxon>
    </lineage>
</organism>
<sequence length="246" mass="29087">MSDSVTFSFAQYVQRLLAEHKGERVYYFTYGNKNYWLKQPEQLKGVWHLLKPHPQQAFQNELRSLQYLAQRQAPVPKLVAFGKDYLVLEDGGKSVANWVDDNIPTQTKQQILLDCAKALAQLHQQGLVHGRPAIRDILWHDGRVLFIDFEVDATKRNLPRQKVRDLILFIYNLCREENISDETVRTVMRGYEQDCEPQEWQDMMSSVCHYRFLYYLLLPFKYIAKKDLIGVYRLFRNVEKVKRGEV</sequence>
<keyword evidence="2" id="KW-0418">Kinase</keyword>
<dbReference type="OrthoDB" id="5564772at2"/>
<dbReference type="Gene3D" id="1.10.510.10">
    <property type="entry name" value="Transferase(Phosphotransferase) domain 1"/>
    <property type="match status" value="1"/>
</dbReference>